<dbReference type="PANTHER" id="PTHR46363">
    <property type="entry name" value="DEOXYRIBONUCLEASE TATDN2-RELATED"/>
    <property type="match status" value="1"/>
</dbReference>
<comment type="similarity">
    <text evidence="1">Belongs to the metallo-dependent hydrolases superfamily. TatD-type hydrolase family.</text>
</comment>
<dbReference type="SUPFAM" id="SSF51556">
    <property type="entry name" value="Metallo-dependent hydrolases"/>
    <property type="match status" value="1"/>
</dbReference>
<dbReference type="EMBL" id="BTSY01000007">
    <property type="protein sequence ID" value="GMT35050.1"/>
    <property type="molecule type" value="Genomic_DNA"/>
</dbReference>
<keyword evidence="3" id="KW-1185">Reference proteome</keyword>
<dbReference type="Gene3D" id="3.20.20.140">
    <property type="entry name" value="Metal-dependent hydrolases"/>
    <property type="match status" value="1"/>
</dbReference>
<dbReference type="PANTHER" id="PTHR46363:SF1">
    <property type="entry name" value="DEOXYRIBONUCLEASE TATDN2-RELATED"/>
    <property type="match status" value="1"/>
</dbReference>
<gene>
    <name evidence="2" type="ORF">PFISCL1PPCAC_26347</name>
</gene>
<name>A0AAV5WWL7_9BILA</name>
<protein>
    <submittedName>
        <fullName evidence="2">Uncharacterized protein</fullName>
    </submittedName>
</protein>
<dbReference type="Proteomes" id="UP001432322">
    <property type="component" value="Unassembled WGS sequence"/>
</dbReference>
<evidence type="ECO:0000256" key="1">
    <source>
        <dbReference type="ARBA" id="ARBA00009275"/>
    </source>
</evidence>
<dbReference type="InterPro" id="IPR032466">
    <property type="entry name" value="Metal_Hydrolase"/>
</dbReference>
<organism evidence="2 3">
    <name type="scientific">Pristionchus fissidentatus</name>
    <dbReference type="NCBI Taxonomy" id="1538716"/>
    <lineage>
        <taxon>Eukaryota</taxon>
        <taxon>Metazoa</taxon>
        <taxon>Ecdysozoa</taxon>
        <taxon>Nematoda</taxon>
        <taxon>Chromadorea</taxon>
        <taxon>Rhabditida</taxon>
        <taxon>Rhabditina</taxon>
        <taxon>Diplogasteromorpha</taxon>
        <taxon>Diplogasteroidea</taxon>
        <taxon>Neodiplogasteridae</taxon>
        <taxon>Pristionchus</taxon>
    </lineage>
</organism>
<dbReference type="AlphaFoldDB" id="A0AAV5WWL7"/>
<proteinExistence type="inferred from homology"/>
<feature type="non-terminal residue" evidence="2">
    <location>
        <position position="1"/>
    </location>
</feature>
<evidence type="ECO:0000313" key="2">
    <source>
        <dbReference type="EMBL" id="GMT35050.1"/>
    </source>
</evidence>
<comment type="caution">
    <text evidence="2">The sequence shown here is derived from an EMBL/GenBank/DDBJ whole genome shotgun (WGS) entry which is preliminary data.</text>
</comment>
<accession>A0AAV5WWL7</accession>
<sequence length="169" mass="19287">NMVPLERQLEVFKWQVAVAVELNLPIIIHCREGIKSDPDDLILDALIQYPNHPVQNHCYTRDAQNARKWMNSLHNVTFGLTPSVCNRNWASTNAIETIPLEMIHLETDSHFFKPTCLREVHSNFQDYNIAAVAVAARIAEVKKETIDNVIRSSAMCTRRISDYPSNKSS</sequence>
<reference evidence="2" key="1">
    <citation type="submission" date="2023-10" db="EMBL/GenBank/DDBJ databases">
        <title>Genome assembly of Pristionchus species.</title>
        <authorList>
            <person name="Yoshida K."/>
            <person name="Sommer R.J."/>
        </authorList>
    </citation>
    <scope>NUCLEOTIDE SEQUENCE</scope>
    <source>
        <strain evidence="2">RS5133</strain>
    </source>
</reference>
<feature type="non-terminal residue" evidence="2">
    <location>
        <position position="169"/>
    </location>
</feature>
<evidence type="ECO:0000313" key="3">
    <source>
        <dbReference type="Proteomes" id="UP001432322"/>
    </source>
</evidence>
<dbReference type="GO" id="GO:0016788">
    <property type="term" value="F:hydrolase activity, acting on ester bonds"/>
    <property type="evidence" value="ECO:0007669"/>
    <property type="project" value="InterPro"/>
</dbReference>
<dbReference type="InterPro" id="IPR001130">
    <property type="entry name" value="TatD-like"/>
</dbReference>
<dbReference type="Pfam" id="PF01026">
    <property type="entry name" value="TatD_DNase"/>
    <property type="match status" value="1"/>
</dbReference>